<organism evidence="2 3">
    <name type="scientific">Garciella nitratireducens DSM 15102</name>
    <dbReference type="NCBI Taxonomy" id="1121911"/>
    <lineage>
        <taxon>Bacteria</taxon>
        <taxon>Bacillati</taxon>
        <taxon>Bacillota</taxon>
        <taxon>Clostridia</taxon>
        <taxon>Eubacteriales</taxon>
        <taxon>Eubacteriaceae</taxon>
        <taxon>Garciella</taxon>
    </lineage>
</organism>
<accession>A0A1T4MFS0</accession>
<evidence type="ECO:0000313" key="2">
    <source>
        <dbReference type="EMBL" id="SJZ65614.1"/>
    </source>
</evidence>
<reference evidence="2 3" key="1">
    <citation type="submission" date="2017-02" db="EMBL/GenBank/DDBJ databases">
        <authorList>
            <person name="Peterson S.W."/>
        </authorList>
    </citation>
    <scope>NUCLEOTIDE SEQUENCE [LARGE SCALE GENOMIC DNA]</scope>
    <source>
        <strain evidence="2 3">DSM 15102</strain>
    </source>
</reference>
<sequence length="407" mass="47931">MTLSYERKFLFLSPADKGYEFTIGKIPKGHIEIEKKKNKLNFKVFVENLKEMEYQIQLFDSQDESITLGYLLVEEQGKGQASYQTDVENMMGSKKSWNDFDILILRPLEKQPVGKIPLVGWLKGTKRQIPILKEKQKSSSQSKSIKQEDQESLEPIIEQKQEKISQPSLQEREQEQENTKKEDLVQESENISIGFYPKASSEILYKEEEREELKKDSLMTEKDTIEKIDPEEKQSMKEGNEENEKRNLESSCYYINENLDKIETILTPCTPFDPPLKNHKWWKITGQEEVLEQFYLFFNGFFVPLMYPYMKYRNIGEIYKKKYNYKLFGMVCDEKNVKNHLKYYVYGIPGRLCIQEQPFQGNTGFLYWHPAKYYKKEKGAMGYWLLYVDSKTGSIAVPKCPIIPPIL</sequence>
<proteinExistence type="predicted"/>
<feature type="region of interest" description="Disordered" evidence="1">
    <location>
        <begin position="132"/>
        <end position="186"/>
    </location>
</feature>
<evidence type="ECO:0000313" key="3">
    <source>
        <dbReference type="Proteomes" id="UP000196365"/>
    </source>
</evidence>
<keyword evidence="3" id="KW-1185">Reference proteome</keyword>
<dbReference type="RefSeq" id="WP_087678744.1">
    <property type="nucleotide sequence ID" value="NZ_FUWV01000007.1"/>
</dbReference>
<feature type="compositionally biased region" description="Basic and acidic residues" evidence="1">
    <location>
        <begin position="170"/>
        <end position="184"/>
    </location>
</feature>
<protein>
    <submittedName>
        <fullName evidence="2">Uncharacterized protein</fullName>
    </submittedName>
</protein>
<dbReference type="OrthoDB" id="1705475at2"/>
<gene>
    <name evidence="2" type="ORF">SAMN02745973_01310</name>
</gene>
<evidence type="ECO:0000256" key="1">
    <source>
        <dbReference type="SAM" id="MobiDB-lite"/>
    </source>
</evidence>
<dbReference type="Proteomes" id="UP000196365">
    <property type="component" value="Unassembled WGS sequence"/>
</dbReference>
<dbReference type="EMBL" id="FUWV01000007">
    <property type="protein sequence ID" value="SJZ65614.1"/>
    <property type="molecule type" value="Genomic_DNA"/>
</dbReference>
<dbReference type="AlphaFoldDB" id="A0A1T4MFS0"/>
<name>A0A1T4MFS0_9FIRM</name>
<feature type="region of interest" description="Disordered" evidence="1">
    <location>
        <begin position="210"/>
        <end position="244"/>
    </location>
</feature>